<reference evidence="5 6" key="1">
    <citation type="submission" date="2023-06" db="EMBL/GenBank/DDBJ databases">
        <authorList>
            <person name="Ye Y.-Q."/>
            <person name="Du Z.-J."/>
        </authorList>
    </citation>
    <scope>NUCLEOTIDE SEQUENCE [LARGE SCALE GENOMIC DNA]</scope>
    <source>
        <strain evidence="5 6">SDUM287046</strain>
    </source>
</reference>
<organism evidence="5 6">
    <name type="scientific">Aequorivita aurantiaca</name>
    <dbReference type="NCBI Taxonomy" id="3053356"/>
    <lineage>
        <taxon>Bacteria</taxon>
        <taxon>Pseudomonadati</taxon>
        <taxon>Bacteroidota</taxon>
        <taxon>Flavobacteriia</taxon>
        <taxon>Flavobacteriales</taxon>
        <taxon>Flavobacteriaceae</taxon>
        <taxon>Aequorivita</taxon>
    </lineage>
</organism>
<evidence type="ECO:0000313" key="6">
    <source>
        <dbReference type="Proteomes" id="UP001244787"/>
    </source>
</evidence>
<protein>
    <submittedName>
        <fullName evidence="5">AraC family transcriptional regulator</fullName>
    </submittedName>
</protein>
<sequence>MKLHLKYDPHVAMELFIKDLINSVGIPFHKISAFEIQLDSPLNNEQMNVVSKYLSNFNIEITRDHSAQVVMEIKKLIIQMIHEQSTEKTGDYLCRHLEYSYRHLSHLFQKATYCSIESFVIFQKIEMVKKLAIDENLTLTEIAFRLNYCSVAHLSRQFKQTTGLTFQEFQKIISARFQRKIVEVEIMG</sequence>
<dbReference type="EMBL" id="JAUGQQ010000003">
    <property type="protein sequence ID" value="MDN3724152.1"/>
    <property type="molecule type" value="Genomic_DNA"/>
</dbReference>
<evidence type="ECO:0000259" key="4">
    <source>
        <dbReference type="PROSITE" id="PS01124"/>
    </source>
</evidence>
<evidence type="ECO:0000256" key="1">
    <source>
        <dbReference type="ARBA" id="ARBA00023015"/>
    </source>
</evidence>
<dbReference type="Pfam" id="PF12833">
    <property type="entry name" value="HTH_18"/>
    <property type="match status" value="1"/>
</dbReference>
<comment type="caution">
    <text evidence="5">The sequence shown here is derived from an EMBL/GenBank/DDBJ whole genome shotgun (WGS) entry which is preliminary data.</text>
</comment>
<dbReference type="PROSITE" id="PS01124">
    <property type="entry name" value="HTH_ARAC_FAMILY_2"/>
    <property type="match status" value="1"/>
</dbReference>
<feature type="domain" description="HTH araC/xylS-type" evidence="4">
    <location>
        <begin position="71"/>
        <end position="172"/>
    </location>
</feature>
<dbReference type="InterPro" id="IPR018060">
    <property type="entry name" value="HTH_AraC"/>
</dbReference>
<dbReference type="PANTHER" id="PTHR43280:SF2">
    <property type="entry name" value="HTH-TYPE TRANSCRIPTIONAL REGULATOR EXSA"/>
    <property type="match status" value="1"/>
</dbReference>
<dbReference type="InterPro" id="IPR009057">
    <property type="entry name" value="Homeodomain-like_sf"/>
</dbReference>
<evidence type="ECO:0000313" key="5">
    <source>
        <dbReference type="EMBL" id="MDN3724152.1"/>
    </source>
</evidence>
<dbReference type="SMART" id="SM00342">
    <property type="entry name" value="HTH_ARAC"/>
    <property type="match status" value="1"/>
</dbReference>
<keyword evidence="6" id="KW-1185">Reference proteome</keyword>
<keyword evidence="1" id="KW-0805">Transcription regulation</keyword>
<dbReference type="SUPFAM" id="SSF46689">
    <property type="entry name" value="Homeodomain-like"/>
    <property type="match status" value="1"/>
</dbReference>
<name>A0ABT8DH27_9FLAO</name>
<dbReference type="PANTHER" id="PTHR43280">
    <property type="entry name" value="ARAC-FAMILY TRANSCRIPTIONAL REGULATOR"/>
    <property type="match status" value="1"/>
</dbReference>
<dbReference type="Gene3D" id="1.10.10.60">
    <property type="entry name" value="Homeodomain-like"/>
    <property type="match status" value="1"/>
</dbReference>
<evidence type="ECO:0000256" key="3">
    <source>
        <dbReference type="ARBA" id="ARBA00023163"/>
    </source>
</evidence>
<accession>A0ABT8DH27</accession>
<dbReference type="RefSeq" id="WP_290254245.1">
    <property type="nucleotide sequence ID" value="NZ_JAUGQQ010000003.1"/>
</dbReference>
<keyword evidence="3" id="KW-0804">Transcription</keyword>
<dbReference type="Proteomes" id="UP001244787">
    <property type="component" value="Unassembled WGS sequence"/>
</dbReference>
<gene>
    <name evidence="5" type="ORF">QRD02_07140</name>
</gene>
<proteinExistence type="predicted"/>
<evidence type="ECO:0000256" key="2">
    <source>
        <dbReference type="ARBA" id="ARBA00023125"/>
    </source>
</evidence>
<keyword evidence="2" id="KW-0238">DNA-binding</keyword>